<reference evidence="2 3" key="1">
    <citation type="submission" date="2019-04" db="EMBL/GenBank/DDBJ databases">
        <title>An improved genome assembly and genetic linkage map for asparagus bean, Vigna unguiculata ssp. sesquipedialis.</title>
        <authorList>
            <person name="Xia Q."/>
            <person name="Zhang R."/>
            <person name="Dong Y."/>
        </authorList>
    </citation>
    <scope>NUCLEOTIDE SEQUENCE [LARGE SCALE GENOMIC DNA]</scope>
    <source>
        <tissue evidence="2">Leaf</tissue>
    </source>
</reference>
<sequence>MPTAVVLHRRSPSTCRKAPEQQPRWSSHHLPLTQIHAQPAIVVAANLAVKPPPSRVPTPQQ</sequence>
<protein>
    <submittedName>
        <fullName evidence="2">Uncharacterized protein</fullName>
    </submittedName>
</protein>
<accession>A0A4D6MS49</accession>
<evidence type="ECO:0000313" key="3">
    <source>
        <dbReference type="Proteomes" id="UP000501690"/>
    </source>
</evidence>
<name>A0A4D6MS49_VIGUN</name>
<organism evidence="2 3">
    <name type="scientific">Vigna unguiculata</name>
    <name type="common">Cowpea</name>
    <dbReference type="NCBI Taxonomy" id="3917"/>
    <lineage>
        <taxon>Eukaryota</taxon>
        <taxon>Viridiplantae</taxon>
        <taxon>Streptophyta</taxon>
        <taxon>Embryophyta</taxon>
        <taxon>Tracheophyta</taxon>
        <taxon>Spermatophyta</taxon>
        <taxon>Magnoliopsida</taxon>
        <taxon>eudicotyledons</taxon>
        <taxon>Gunneridae</taxon>
        <taxon>Pentapetalae</taxon>
        <taxon>rosids</taxon>
        <taxon>fabids</taxon>
        <taxon>Fabales</taxon>
        <taxon>Fabaceae</taxon>
        <taxon>Papilionoideae</taxon>
        <taxon>50 kb inversion clade</taxon>
        <taxon>NPAAA clade</taxon>
        <taxon>indigoferoid/millettioid clade</taxon>
        <taxon>Phaseoleae</taxon>
        <taxon>Vigna</taxon>
    </lineage>
</organism>
<evidence type="ECO:0000313" key="2">
    <source>
        <dbReference type="EMBL" id="QCE04203.1"/>
    </source>
</evidence>
<dbReference type="AlphaFoldDB" id="A0A4D6MS49"/>
<dbReference type="EMBL" id="CP039352">
    <property type="protein sequence ID" value="QCE04203.1"/>
    <property type="molecule type" value="Genomic_DNA"/>
</dbReference>
<evidence type="ECO:0000256" key="1">
    <source>
        <dbReference type="SAM" id="MobiDB-lite"/>
    </source>
</evidence>
<gene>
    <name evidence="2" type="ORF">DEO72_LG8g2236</name>
</gene>
<dbReference type="Proteomes" id="UP000501690">
    <property type="component" value="Linkage Group LG8"/>
</dbReference>
<feature type="region of interest" description="Disordered" evidence="1">
    <location>
        <begin position="1"/>
        <end position="24"/>
    </location>
</feature>
<proteinExistence type="predicted"/>
<keyword evidence="3" id="KW-1185">Reference proteome</keyword>